<dbReference type="Pfam" id="PF00400">
    <property type="entry name" value="WD40"/>
    <property type="match status" value="1"/>
</dbReference>
<dbReference type="PANTHER" id="PTHR19850">
    <property type="entry name" value="GUANINE NUCLEOTIDE-BINDING PROTEIN BETA G PROTEIN BETA"/>
    <property type="match status" value="1"/>
</dbReference>
<keyword evidence="1" id="KW-0853">WD repeat</keyword>
<dbReference type="Gene3D" id="2.130.10.10">
    <property type="entry name" value="YVTN repeat-like/Quinoprotein amine dehydrogenase"/>
    <property type="match status" value="1"/>
</dbReference>
<sequence length="56" mass="6139">LLLAGYDDFNCNVWDTLKADRAGVLADHNCVSYLGVTDDGMAVATGSWDSFLKIWN</sequence>
<dbReference type="Proteomes" id="UP000053641">
    <property type="component" value="Unassembled WGS sequence"/>
</dbReference>
<feature type="repeat" description="WD" evidence="1">
    <location>
        <begin position="24"/>
        <end position="56"/>
    </location>
</feature>
<dbReference type="InterPro" id="IPR015943">
    <property type="entry name" value="WD40/YVTN_repeat-like_dom_sf"/>
</dbReference>
<dbReference type="STRING" id="94827.A0A099ZQR6"/>
<dbReference type="PROSITE" id="PS50082">
    <property type="entry name" value="WD_REPEATS_2"/>
    <property type="match status" value="1"/>
</dbReference>
<dbReference type="EMBL" id="KL897059">
    <property type="protein sequence ID" value="KGL84157.1"/>
    <property type="molecule type" value="Genomic_DNA"/>
</dbReference>
<proteinExistence type="predicted"/>
<dbReference type="InterPro" id="IPR016346">
    <property type="entry name" value="G-protein_beta_1-5"/>
</dbReference>
<reference evidence="2 3" key="1">
    <citation type="submission" date="2014-06" db="EMBL/GenBank/DDBJ databases">
        <title>Genome evolution of avian class.</title>
        <authorList>
            <person name="Zhang G."/>
            <person name="Li C."/>
        </authorList>
    </citation>
    <scope>NUCLEOTIDE SEQUENCE [LARGE SCALE GENOMIC DNA]</scope>
    <source>
        <strain evidence="2">BGI_N309</strain>
    </source>
</reference>
<feature type="non-terminal residue" evidence="2">
    <location>
        <position position="56"/>
    </location>
</feature>
<organism evidence="2 3">
    <name type="scientific">Tinamus guttatus</name>
    <name type="common">White-throated tinamou</name>
    <dbReference type="NCBI Taxonomy" id="94827"/>
    <lineage>
        <taxon>Eukaryota</taxon>
        <taxon>Metazoa</taxon>
        <taxon>Chordata</taxon>
        <taxon>Craniata</taxon>
        <taxon>Vertebrata</taxon>
        <taxon>Euteleostomi</taxon>
        <taxon>Archelosauria</taxon>
        <taxon>Archosauria</taxon>
        <taxon>Dinosauria</taxon>
        <taxon>Saurischia</taxon>
        <taxon>Theropoda</taxon>
        <taxon>Coelurosauria</taxon>
        <taxon>Aves</taxon>
        <taxon>Palaeognathae</taxon>
        <taxon>Tinamiformes</taxon>
        <taxon>Tinamidae</taxon>
        <taxon>Tinamus</taxon>
    </lineage>
</organism>
<evidence type="ECO:0000313" key="2">
    <source>
        <dbReference type="EMBL" id="KGL84157.1"/>
    </source>
</evidence>
<dbReference type="PROSITE" id="PS50294">
    <property type="entry name" value="WD_REPEATS_REGION"/>
    <property type="match status" value="1"/>
</dbReference>
<name>A0A099ZQR6_TINGU</name>
<accession>A0A099ZQR6</accession>
<gene>
    <name evidence="2" type="ORF">N309_09895</name>
</gene>
<evidence type="ECO:0000256" key="1">
    <source>
        <dbReference type="PROSITE-ProRule" id="PRU00221"/>
    </source>
</evidence>
<dbReference type="GO" id="GO:0007165">
    <property type="term" value="P:signal transduction"/>
    <property type="evidence" value="ECO:0007669"/>
    <property type="project" value="InterPro"/>
</dbReference>
<protein>
    <submittedName>
        <fullName evidence="2">Guanine nucleotide-binding protein G(I)/G(S)/G(T) subunit beta-1</fullName>
    </submittedName>
</protein>
<dbReference type="AlphaFoldDB" id="A0A099ZQR6"/>
<dbReference type="InterPro" id="IPR011047">
    <property type="entry name" value="Quinoprotein_ADH-like_sf"/>
</dbReference>
<dbReference type="InterPro" id="IPR001680">
    <property type="entry name" value="WD40_rpt"/>
</dbReference>
<feature type="non-terminal residue" evidence="2">
    <location>
        <position position="1"/>
    </location>
</feature>
<evidence type="ECO:0000313" key="3">
    <source>
        <dbReference type="Proteomes" id="UP000053641"/>
    </source>
</evidence>
<keyword evidence="3" id="KW-1185">Reference proteome</keyword>
<dbReference type="SUPFAM" id="SSF50998">
    <property type="entry name" value="Quinoprotein alcohol dehydrogenase-like"/>
    <property type="match status" value="1"/>
</dbReference>